<dbReference type="RefSeq" id="WP_093822822.1">
    <property type="nucleotide sequence ID" value="NZ_FOLQ01000001.1"/>
</dbReference>
<protein>
    <submittedName>
        <fullName evidence="7">Uncharacterized membrane protein</fullName>
    </submittedName>
</protein>
<proteinExistence type="predicted"/>
<dbReference type="InterPro" id="IPR011429">
    <property type="entry name" value="Cyt_c_Planctomycete-type"/>
</dbReference>
<reference evidence="7 8" key="1">
    <citation type="submission" date="2016-10" db="EMBL/GenBank/DDBJ databases">
        <authorList>
            <person name="de Groot N.N."/>
        </authorList>
    </citation>
    <scope>NUCLEOTIDE SEQUENCE [LARGE SCALE GENOMIC DNA]</scope>
    <source>
        <strain evidence="7 8">DSM 26130</strain>
    </source>
</reference>
<feature type="transmembrane region" description="Helical" evidence="5">
    <location>
        <begin position="12"/>
        <end position="32"/>
    </location>
</feature>
<dbReference type="SUPFAM" id="SSF46626">
    <property type="entry name" value="Cytochrome c"/>
    <property type="match status" value="1"/>
</dbReference>
<keyword evidence="2 4" id="KW-0479">Metal-binding</keyword>
<dbReference type="GO" id="GO:0020037">
    <property type="term" value="F:heme binding"/>
    <property type="evidence" value="ECO:0007669"/>
    <property type="project" value="InterPro"/>
</dbReference>
<evidence type="ECO:0000256" key="2">
    <source>
        <dbReference type="ARBA" id="ARBA00022723"/>
    </source>
</evidence>
<dbReference type="InterPro" id="IPR036909">
    <property type="entry name" value="Cyt_c-like_dom_sf"/>
</dbReference>
<dbReference type="STRING" id="662367.SAMN05216167_101453"/>
<dbReference type="AlphaFoldDB" id="A0A1I1GLA3"/>
<name>A0A1I1GLA3_9BACT</name>
<dbReference type="PANTHER" id="PTHR35889">
    <property type="entry name" value="CYCLOINULO-OLIGOSACCHARIDE FRUCTANOTRANSFERASE-RELATED"/>
    <property type="match status" value="1"/>
</dbReference>
<evidence type="ECO:0000313" key="8">
    <source>
        <dbReference type="Proteomes" id="UP000198598"/>
    </source>
</evidence>
<gene>
    <name evidence="7" type="ORF">SAMN05216167_101453</name>
</gene>
<sequence length="804" mass="90006">MLSGITLDRLLTYFFTYTVIVTAESFWLWQFLGRLHPLIVHFPVGLLCIALFLEVISWFRKSTELRAGINAMLWIGAISSVVAAVFGLMLVNQEDYEGKGVAIHQWSGLATMLLAILTIIALRSGQVMLYRSLLVLTVVGVSVAGHFGALLTHGEDYLTSVLPVGGKPNAPGLSGSNFAFASMGSNGQLTTKQIQDLTVEVRSILAHNCYSCHSATKTKGDLRLDQKALVMKGGKHGFILKAGHPEASEIIRRIRLPADDKEAMPTKGNRLTEKEIGLLSFWIKAGAPWPGGAEKSIYRVAALEPRLPVLPAATVDITNPIDRLVNVYFHKNKIEWKSVVDDRTYMRRVYLDIIGLLPTPTQMQAFETSDKPDKREALVKELLSRNSDYAQHWLTFWNDALRNDYSGTGYITGGRYDITKWLYGSLRKNKPYNWFVRELISPNKESAGFIKGIKWRGTINSSQRTEMQAAQNVAQVLLGLNLKCASCHDSFVSDWKLADAYAFANVFADSTLEINRCDKPTGKMAGRSVLYKELGTISVDAPTEKRLRELADFLVQPKDGRLYRTLVNRIWAQLMGRGIVEPVDVMDNEPWSQDLLDWLAYDFVQNGYDIKKLIYTITTSKTYQLPSVGIKDADLVKASTYVFEGMVRRRLTAEQFADAVSLAFNPIYQDTSVVKMLPKTIQKEIVFPRASLVKNDPFLTALGRPNRETVSTSRTSQANLLQALELTNGTTFNEALKRGAERWKAKYPSSDLLVKELYRKSLGRDPMPKEMAVAQKIVGAQPSVEGIEDLVWAIALHPEFQLIY</sequence>
<feature type="transmembrane region" description="Helical" evidence="5">
    <location>
        <begin position="103"/>
        <end position="122"/>
    </location>
</feature>
<feature type="transmembrane region" description="Helical" evidence="5">
    <location>
        <begin position="71"/>
        <end position="91"/>
    </location>
</feature>
<evidence type="ECO:0000256" key="4">
    <source>
        <dbReference type="PROSITE-ProRule" id="PRU00433"/>
    </source>
</evidence>
<accession>A0A1I1GLA3</accession>
<evidence type="ECO:0000256" key="1">
    <source>
        <dbReference type="ARBA" id="ARBA00022617"/>
    </source>
</evidence>
<organism evidence="7 8">
    <name type="scientific">Spirosoma endophyticum</name>
    <dbReference type="NCBI Taxonomy" id="662367"/>
    <lineage>
        <taxon>Bacteria</taxon>
        <taxon>Pseudomonadati</taxon>
        <taxon>Bacteroidota</taxon>
        <taxon>Cytophagia</taxon>
        <taxon>Cytophagales</taxon>
        <taxon>Cytophagaceae</taxon>
        <taxon>Spirosoma</taxon>
    </lineage>
</organism>
<dbReference type="Pfam" id="PF07583">
    <property type="entry name" value="PSCyt2"/>
    <property type="match status" value="1"/>
</dbReference>
<evidence type="ECO:0000256" key="3">
    <source>
        <dbReference type="ARBA" id="ARBA00023004"/>
    </source>
</evidence>
<feature type="transmembrane region" description="Helical" evidence="5">
    <location>
        <begin position="129"/>
        <end position="151"/>
    </location>
</feature>
<feature type="domain" description="Cytochrome c" evidence="6">
    <location>
        <begin position="196"/>
        <end position="287"/>
    </location>
</feature>
<dbReference type="Proteomes" id="UP000198598">
    <property type="component" value="Unassembled WGS sequence"/>
</dbReference>
<dbReference type="EMBL" id="FOLQ01000001">
    <property type="protein sequence ID" value="SFC10073.1"/>
    <property type="molecule type" value="Genomic_DNA"/>
</dbReference>
<evidence type="ECO:0000259" key="6">
    <source>
        <dbReference type="PROSITE" id="PS51007"/>
    </source>
</evidence>
<keyword evidence="1 4" id="KW-0349">Heme</keyword>
<dbReference type="GO" id="GO:0046872">
    <property type="term" value="F:metal ion binding"/>
    <property type="evidence" value="ECO:0007669"/>
    <property type="project" value="UniProtKB-KW"/>
</dbReference>
<dbReference type="Pfam" id="PF09990">
    <property type="entry name" value="DUF2231"/>
    <property type="match status" value="1"/>
</dbReference>
<dbReference type="InterPro" id="IPR022655">
    <property type="entry name" value="DUF1553"/>
</dbReference>
<dbReference type="Pfam" id="PF07635">
    <property type="entry name" value="PSCyt1"/>
    <property type="match status" value="1"/>
</dbReference>
<dbReference type="PROSITE" id="PS51007">
    <property type="entry name" value="CYTC"/>
    <property type="match status" value="1"/>
</dbReference>
<keyword evidence="5" id="KW-1133">Transmembrane helix</keyword>
<keyword evidence="8" id="KW-1185">Reference proteome</keyword>
<evidence type="ECO:0000313" key="7">
    <source>
        <dbReference type="EMBL" id="SFC10073.1"/>
    </source>
</evidence>
<dbReference type="PANTHER" id="PTHR35889:SF3">
    <property type="entry name" value="F-BOX DOMAIN-CONTAINING PROTEIN"/>
    <property type="match status" value="1"/>
</dbReference>
<dbReference type="InterPro" id="IPR011444">
    <property type="entry name" value="DUF1549"/>
</dbReference>
<keyword evidence="3 4" id="KW-0408">Iron</keyword>
<evidence type="ECO:0000256" key="5">
    <source>
        <dbReference type="SAM" id="Phobius"/>
    </source>
</evidence>
<keyword evidence="5" id="KW-0812">Transmembrane</keyword>
<dbReference type="InterPro" id="IPR009056">
    <property type="entry name" value="Cyt_c-like_dom"/>
</dbReference>
<dbReference type="Pfam" id="PF07587">
    <property type="entry name" value="PSD1"/>
    <property type="match status" value="1"/>
</dbReference>
<dbReference type="OrthoDB" id="1450284at2"/>
<feature type="transmembrane region" description="Helical" evidence="5">
    <location>
        <begin position="38"/>
        <end position="59"/>
    </location>
</feature>
<dbReference type="InterPro" id="IPR019251">
    <property type="entry name" value="DUF2231_TM"/>
</dbReference>
<keyword evidence="5" id="KW-0472">Membrane</keyword>
<dbReference type="GO" id="GO:0009055">
    <property type="term" value="F:electron transfer activity"/>
    <property type="evidence" value="ECO:0007669"/>
    <property type="project" value="InterPro"/>
</dbReference>